<evidence type="ECO:0000256" key="3">
    <source>
        <dbReference type="ARBA" id="ARBA00022525"/>
    </source>
</evidence>
<keyword evidence="8" id="KW-0119">Carbohydrate metabolism</keyword>
<evidence type="ECO:0000256" key="11">
    <source>
        <dbReference type="ARBA" id="ARBA00023326"/>
    </source>
</evidence>
<dbReference type="STRING" id="1314674.A0A0D7AYM9"/>
<evidence type="ECO:0000256" key="12">
    <source>
        <dbReference type="ARBA" id="ARBA00037312"/>
    </source>
</evidence>
<keyword evidence="3" id="KW-0964">Secreted</keyword>
<keyword evidence="4 16" id="KW-0732">Signal</keyword>
<dbReference type="InterPro" id="IPR000743">
    <property type="entry name" value="Glyco_hydro_28"/>
</dbReference>
<keyword evidence="5 15" id="KW-0378">Hydrolase</keyword>
<keyword evidence="18" id="KW-1185">Reference proteome</keyword>
<name>A0A0D7AYM9_9AGAR</name>
<dbReference type="GO" id="GO:0000272">
    <property type="term" value="P:polysaccharide catabolic process"/>
    <property type="evidence" value="ECO:0007669"/>
    <property type="project" value="UniProtKB-KW"/>
</dbReference>
<reference evidence="17 18" key="1">
    <citation type="journal article" date="2015" name="Fungal Genet. Biol.">
        <title>Evolution of novel wood decay mechanisms in Agaricales revealed by the genome sequences of Fistulina hepatica and Cylindrobasidium torrendii.</title>
        <authorList>
            <person name="Floudas D."/>
            <person name="Held B.W."/>
            <person name="Riley R."/>
            <person name="Nagy L.G."/>
            <person name="Koehler G."/>
            <person name="Ransdell A.S."/>
            <person name="Younus H."/>
            <person name="Chow J."/>
            <person name="Chiniquy J."/>
            <person name="Lipzen A."/>
            <person name="Tritt A."/>
            <person name="Sun H."/>
            <person name="Haridas S."/>
            <person name="LaButti K."/>
            <person name="Ohm R.A."/>
            <person name="Kues U."/>
            <person name="Blanchette R.A."/>
            <person name="Grigoriev I.V."/>
            <person name="Minto R.E."/>
            <person name="Hibbett D.S."/>
        </authorList>
    </citation>
    <scope>NUCLEOTIDE SEQUENCE [LARGE SCALE GENOMIC DNA]</scope>
    <source>
        <strain evidence="17 18">FP15055 ss-10</strain>
    </source>
</reference>
<evidence type="ECO:0000256" key="6">
    <source>
        <dbReference type="ARBA" id="ARBA00023157"/>
    </source>
</evidence>
<feature type="signal peptide" evidence="16">
    <location>
        <begin position="1"/>
        <end position="20"/>
    </location>
</feature>
<evidence type="ECO:0000313" key="18">
    <source>
        <dbReference type="Proteomes" id="UP000054007"/>
    </source>
</evidence>
<keyword evidence="6" id="KW-1015">Disulfide bond</keyword>
<evidence type="ECO:0000256" key="1">
    <source>
        <dbReference type="ARBA" id="ARBA00004613"/>
    </source>
</evidence>
<comment type="similarity">
    <text evidence="2 15">Belongs to the glycosyl hydrolase 28 family.</text>
</comment>
<dbReference type="SUPFAM" id="SSF51126">
    <property type="entry name" value="Pectin lyase-like"/>
    <property type="match status" value="1"/>
</dbReference>
<dbReference type="Pfam" id="PF00295">
    <property type="entry name" value="Glyco_hydro_28"/>
    <property type="match status" value="1"/>
</dbReference>
<dbReference type="PANTHER" id="PTHR31736">
    <property type="match status" value="1"/>
</dbReference>
<dbReference type="GO" id="GO:0004650">
    <property type="term" value="F:polygalacturonase activity"/>
    <property type="evidence" value="ECO:0007669"/>
    <property type="project" value="InterPro"/>
</dbReference>
<keyword evidence="9 15" id="KW-0326">Glycosidase</keyword>
<comment type="function">
    <text evidence="12">Specific in hydrolyzing the terminal glycosidic bond of polygalacturonic acid and oligogalacturonates.</text>
</comment>
<dbReference type="OrthoDB" id="187139at2759"/>
<evidence type="ECO:0000256" key="14">
    <source>
        <dbReference type="ARBA" id="ARBA00048766"/>
    </source>
</evidence>
<dbReference type="GO" id="GO:0071555">
    <property type="term" value="P:cell wall organization"/>
    <property type="evidence" value="ECO:0007669"/>
    <property type="project" value="UniProtKB-KW"/>
</dbReference>
<dbReference type="AlphaFoldDB" id="A0A0D7AYM9"/>
<evidence type="ECO:0000256" key="16">
    <source>
        <dbReference type="SAM" id="SignalP"/>
    </source>
</evidence>
<sequence>MVPYSRTATIVSLLLALVNAKDCTLEPLGDGFDDTDQVLDAIAQCGNGGTTTFGEGLYNITRKMTWELQDAKVDLHGFLSFVPDVEYWLDAENTYRVVFIQSQASWFVVTGQDFEIDAHGTGGIQGNGQPWWDYFRVHQKADGDGRPISLTLHQATNGTVKDFQIQSPPFWCNTVAESNDIQYDGMTCHAVNENPEWYGQNAVPNTDGICFYRSDDVRLNNWNITIGDDCLAFKGNSSNIVAHNISCHGGNGIAFGSLGQYYNLTDNISHVRLEDIKVIQYPNLTIQPNMANGIYFKSWTDTVNGEPPTGGGGGGGLVTDIEMRNVVVEGVNTPIHLYQTNEGHSGDTPSELKFGNMSFINWSGQSNGSTLVNLDCSPAVGCGEFYFENFQVQAPNETEGEYRCNNVIGVEGLPEECVVSDD</sequence>
<evidence type="ECO:0000256" key="2">
    <source>
        <dbReference type="ARBA" id="ARBA00008834"/>
    </source>
</evidence>
<evidence type="ECO:0000256" key="8">
    <source>
        <dbReference type="ARBA" id="ARBA00023277"/>
    </source>
</evidence>
<evidence type="ECO:0000256" key="15">
    <source>
        <dbReference type="RuleBase" id="RU361169"/>
    </source>
</evidence>
<evidence type="ECO:0000256" key="10">
    <source>
        <dbReference type="ARBA" id="ARBA00023316"/>
    </source>
</evidence>
<dbReference type="InterPro" id="IPR012334">
    <property type="entry name" value="Pectin_lyas_fold"/>
</dbReference>
<organism evidence="17 18">
    <name type="scientific">Cylindrobasidium torrendii FP15055 ss-10</name>
    <dbReference type="NCBI Taxonomy" id="1314674"/>
    <lineage>
        <taxon>Eukaryota</taxon>
        <taxon>Fungi</taxon>
        <taxon>Dikarya</taxon>
        <taxon>Basidiomycota</taxon>
        <taxon>Agaricomycotina</taxon>
        <taxon>Agaricomycetes</taxon>
        <taxon>Agaricomycetidae</taxon>
        <taxon>Agaricales</taxon>
        <taxon>Marasmiineae</taxon>
        <taxon>Physalacriaceae</taxon>
        <taxon>Cylindrobasidium</taxon>
    </lineage>
</organism>
<keyword evidence="10" id="KW-0961">Cell wall biogenesis/degradation</keyword>
<dbReference type="Proteomes" id="UP000054007">
    <property type="component" value="Unassembled WGS sequence"/>
</dbReference>
<dbReference type="InterPro" id="IPR011050">
    <property type="entry name" value="Pectin_lyase_fold/virulence"/>
</dbReference>
<evidence type="ECO:0000256" key="13">
    <source>
        <dbReference type="ARBA" id="ARBA00038933"/>
    </source>
</evidence>
<dbReference type="Gene3D" id="2.160.20.10">
    <property type="entry name" value="Single-stranded right-handed beta-helix, Pectin lyase-like"/>
    <property type="match status" value="1"/>
</dbReference>
<gene>
    <name evidence="17" type="ORF">CYLTODRAFT_403217</name>
</gene>
<dbReference type="EC" id="3.2.1.67" evidence="13"/>
<proteinExistence type="inferred from homology"/>
<evidence type="ECO:0000256" key="7">
    <source>
        <dbReference type="ARBA" id="ARBA00023180"/>
    </source>
</evidence>
<evidence type="ECO:0000256" key="5">
    <source>
        <dbReference type="ARBA" id="ARBA00022801"/>
    </source>
</evidence>
<dbReference type="EMBL" id="KN880694">
    <property type="protein sequence ID" value="KIY63463.1"/>
    <property type="molecule type" value="Genomic_DNA"/>
</dbReference>
<comment type="catalytic activity">
    <reaction evidence="14">
        <text>[(1-&gt;4)-alpha-D-galacturonosyl](n) + H2O = alpha-D-galacturonate + [(1-&gt;4)-alpha-D-galacturonosyl](n-1)</text>
        <dbReference type="Rhea" id="RHEA:14117"/>
        <dbReference type="Rhea" id="RHEA-COMP:14570"/>
        <dbReference type="Rhea" id="RHEA-COMP:14572"/>
        <dbReference type="ChEBI" id="CHEBI:15377"/>
        <dbReference type="ChEBI" id="CHEBI:58658"/>
        <dbReference type="ChEBI" id="CHEBI:140523"/>
        <dbReference type="EC" id="3.2.1.67"/>
    </reaction>
</comment>
<evidence type="ECO:0000256" key="4">
    <source>
        <dbReference type="ARBA" id="ARBA00022729"/>
    </source>
</evidence>
<evidence type="ECO:0000313" key="17">
    <source>
        <dbReference type="EMBL" id="KIY63463.1"/>
    </source>
</evidence>
<feature type="chain" id="PRO_5002316538" description="galacturonan 1,4-alpha-galacturonidase" evidence="16">
    <location>
        <begin position="21"/>
        <end position="422"/>
    </location>
</feature>
<evidence type="ECO:0000256" key="9">
    <source>
        <dbReference type="ARBA" id="ARBA00023295"/>
    </source>
</evidence>
<accession>A0A0D7AYM9</accession>
<keyword evidence="11" id="KW-0624">Polysaccharide degradation</keyword>
<dbReference type="PANTHER" id="PTHR31736:SF12">
    <property type="entry name" value="EXO-POLYGALACTURONASE, PUTATIVE-RELATED"/>
    <property type="match status" value="1"/>
</dbReference>
<keyword evidence="7" id="KW-0325">Glycoprotein</keyword>
<comment type="subcellular location">
    <subcellularLocation>
        <location evidence="1">Secreted</location>
    </subcellularLocation>
</comment>
<protein>
    <recommendedName>
        <fullName evidence="13">galacturonan 1,4-alpha-galacturonidase</fullName>
        <ecNumber evidence="13">3.2.1.67</ecNumber>
    </recommendedName>
</protein>
<dbReference type="GO" id="GO:0005576">
    <property type="term" value="C:extracellular region"/>
    <property type="evidence" value="ECO:0007669"/>
    <property type="project" value="UniProtKB-SubCell"/>
</dbReference>
<dbReference type="GO" id="GO:0047911">
    <property type="term" value="F:galacturan 1,4-alpha-galacturonidase activity"/>
    <property type="evidence" value="ECO:0007669"/>
    <property type="project" value="UniProtKB-EC"/>
</dbReference>